<dbReference type="Proteomes" id="UP000595460">
    <property type="component" value="Chromosome"/>
</dbReference>
<evidence type="ECO:0000256" key="1">
    <source>
        <dbReference type="SAM" id="Phobius"/>
    </source>
</evidence>
<reference evidence="2 3" key="1">
    <citation type="submission" date="2021-01" db="EMBL/GenBank/DDBJ databases">
        <title>Genome seq and assembly of Devosia sp. G19.</title>
        <authorList>
            <person name="Chhetri G."/>
        </authorList>
    </citation>
    <scope>NUCLEOTIDE SEQUENCE [LARGE SCALE GENOMIC DNA]</scope>
    <source>
        <strain evidence="2 3">G19</strain>
    </source>
</reference>
<dbReference type="EMBL" id="CP068047">
    <property type="protein sequence ID" value="QQR37524.1"/>
    <property type="molecule type" value="Genomic_DNA"/>
</dbReference>
<keyword evidence="1" id="KW-0812">Transmembrane</keyword>
<keyword evidence="3" id="KW-1185">Reference proteome</keyword>
<keyword evidence="1" id="KW-1133">Transmembrane helix</keyword>
<name>A0ABX7C2R4_9HYPH</name>
<proteinExistence type="predicted"/>
<evidence type="ECO:0000313" key="3">
    <source>
        <dbReference type="Proteomes" id="UP000595460"/>
    </source>
</evidence>
<gene>
    <name evidence="2" type="ORF">JI749_07920</name>
</gene>
<accession>A0ABX7C2R4</accession>
<keyword evidence="1" id="KW-0472">Membrane</keyword>
<feature type="transmembrane region" description="Helical" evidence="1">
    <location>
        <begin position="7"/>
        <end position="26"/>
    </location>
</feature>
<evidence type="ECO:0000313" key="2">
    <source>
        <dbReference type="EMBL" id="QQR37524.1"/>
    </source>
</evidence>
<sequence>MNKRTRSLVAIAIIPAALVGGMLWWLTGLVPECSNSPVSQLESPDKTRSLIVFTRDCGHAGLNTQAAILPAGGTLDADASGFLALEGRRAPSVRWDAYGNLEVTIPEGAVVVKQQPEAGGISIIYK</sequence>
<protein>
    <submittedName>
        <fullName evidence="2">Uncharacterized protein</fullName>
    </submittedName>
</protein>
<dbReference type="RefSeq" id="WP_201661951.1">
    <property type="nucleotide sequence ID" value="NZ_CP068047.1"/>
</dbReference>
<organism evidence="2 3">
    <name type="scientific">Devosia oryziradicis</name>
    <dbReference type="NCBI Taxonomy" id="2801335"/>
    <lineage>
        <taxon>Bacteria</taxon>
        <taxon>Pseudomonadati</taxon>
        <taxon>Pseudomonadota</taxon>
        <taxon>Alphaproteobacteria</taxon>
        <taxon>Hyphomicrobiales</taxon>
        <taxon>Devosiaceae</taxon>
        <taxon>Devosia</taxon>
    </lineage>
</organism>